<name>A0A6J1SMR0_FRAOC</name>
<dbReference type="GO" id="GO:0005635">
    <property type="term" value="C:nuclear envelope"/>
    <property type="evidence" value="ECO:0007669"/>
    <property type="project" value="TreeGrafter"/>
</dbReference>
<evidence type="ECO:0000256" key="2">
    <source>
        <dbReference type="ARBA" id="ARBA00007991"/>
    </source>
</evidence>
<organism evidence="5 6">
    <name type="scientific">Frankliniella occidentalis</name>
    <name type="common">Western flower thrips</name>
    <name type="synonym">Euthrips occidentalis</name>
    <dbReference type="NCBI Taxonomy" id="133901"/>
    <lineage>
        <taxon>Eukaryota</taxon>
        <taxon>Metazoa</taxon>
        <taxon>Ecdysozoa</taxon>
        <taxon>Arthropoda</taxon>
        <taxon>Hexapoda</taxon>
        <taxon>Insecta</taxon>
        <taxon>Pterygota</taxon>
        <taxon>Neoptera</taxon>
        <taxon>Paraneoptera</taxon>
        <taxon>Thysanoptera</taxon>
        <taxon>Terebrantia</taxon>
        <taxon>Thripoidea</taxon>
        <taxon>Thripidae</taxon>
        <taxon>Frankliniella</taxon>
    </lineage>
</organism>
<comment type="subcellular location">
    <subcellularLocation>
        <location evidence="1">Nucleus</location>
    </subcellularLocation>
</comment>
<evidence type="ECO:0000256" key="3">
    <source>
        <dbReference type="ARBA" id="ARBA00022448"/>
    </source>
</evidence>
<dbReference type="Gene3D" id="1.25.10.10">
    <property type="entry name" value="Leucine-rich Repeat Variant"/>
    <property type="match status" value="1"/>
</dbReference>
<dbReference type="InterPro" id="IPR058669">
    <property type="entry name" value="TPR_IPO7/11-like"/>
</dbReference>
<evidence type="ECO:0000313" key="5">
    <source>
        <dbReference type="Proteomes" id="UP000504606"/>
    </source>
</evidence>
<dbReference type="Proteomes" id="UP000504606">
    <property type="component" value="Unplaced"/>
</dbReference>
<dbReference type="SUPFAM" id="SSF48371">
    <property type="entry name" value="ARM repeat"/>
    <property type="match status" value="1"/>
</dbReference>
<dbReference type="InterPro" id="IPR011989">
    <property type="entry name" value="ARM-like"/>
</dbReference>
<reference evidence="6" key="1">
    <citation type="submission" date="2025-08" db="UniProtKB">
        <authorList>
            <consortium name="RefSeq"/>
        </authorList>
    </citation>
    <scope>IDENTIFICATION</scope>
    <source>
        <tissue evidence="6">Whole organism</tissue>
    </source>
</reference>
<proteinExistence type="inferred from homology"/>
<dbReference type="InterPro" id="IPR016024">
    <property type="entry name" value="ARM-type_fold"/>
</dbReference>
<dbReference type="GO" id="GO:0005829">
    <property type="term" value="C:cytosol"/>
    <property type="evidence" value="ECO:0007669"/>
    <property type="project" value="TreeGrafter"/>
</dbReference>
<dbReference type="CTD" id="36732"/>
<dbReference type="RefSeq" id="XP_026282041.1">
    <property type="nucleotide sequence ID" value="XM_026426256.2"/>
</dbReference>
<protein>
    <submittedName>
        <fullName evidence="6">Importin-11</fullName>
    </submittedName>
</protein>
<dbReference type="Pfam" id="PF03810">
    <property type="entry name" value="IBN_N"/>
    <property type="match status" value="1"/>
</dbReference>
<dbReference type="PANTHER" id="PTHR10997">
    <property type="entry name" value="IMPORTIN-7, 8, 11"/>
    <property type="match status" value="1"/>
</dbReference>
<keyword evidence="4" id="KW-0539">Nucleus</keyword>
<dbReference type="SMART" id="SM00913">
    <property type="entry name" value="IBN_N"/>
    <property type="match status" value="1"/>
</dbReference>
<accession>A0A6J1SMR0</accession>
<keyword evidence="5" id="KW-1185">Reference proteome</keyword>
<dbReference type="KEGG" id="foc:113208962"/>
<dbReference type="GO" id="GO:0006606">
    <property type="term" value="P:protein import into nucleus"/>
    <property type="evidence" value="ECO:0007669"/>
    <property type="project" value="TreeGrafter"/>
</dbReference>
<dbReference type="Pfam" id="PF25758">
    <property type="entry name" value="TPR_IPO11"/>
    <property type="match status" value="1"/>
</dbReference>
<keyword evidence="3" id="KW-0813">Transport</keyword>
<dbReference type="OrthoDB" id="361693at2759"/>
<comment type="similarity">
    <text evidence="2">Belongs to the importin beta family.</text>
</comment>
<evidence type="ECO:0000256" key="4">
    <source>
        <dbReference type="ARBA" id="ARBA00023242"/>
    </source>
</evidence>
<sequence length="996" mass="114219">MDMEKALSMVLDTLQCASSQNQENFKPAEKKLQEWETEPGFYSILLNIFSNHAVEVNVRWLAVLYFKNGAEKYWRNTAPNAISEEEKAKLRQGLVANFREPVSPLATQLAVVIAKVARMDCPKDWPELVPTLLTAVRDADLLVQHRALLTLHHVVKTLSSKRLAGDRRLFQELTGNVYSFALTLWNTHTELFLQQFSENAVAAAPCLEKALLALRILRKLTVHGFLKPNESEDVVIFINMVFDRAKTMLECRKQLPSKSGLRDLIEKFIINLTKVLNSVLETHPFSFIDFIQKTLEFTVFYTFMSGNQEWLFERFKIQCLNLIKLIMLCVEYKPAKVVEETKDPNTLRAHQIKTSFFTPEVLTAICQGLVGHYFLLTQEDLQMWDEDPETFANDETGECWKYSLRPCTEWLFMTVFREFHTILSPVLLAMIQSNHGPVSGNDLNAILVKDAVYYAVGLAAFDLYDVINFDEWFLTTLRQELQLQGGHYRVLRRRVAWLLGQWTGVRFSAELRPVLYSAMLSLLQPNEDLVVRLTVSHALKLAMDDFEFSTDQFLEYLEPVIGLLFNLLKECKECDSKMHVLYVMSFVVERVGHPIRPHVSNLIQYLPLAWEESAEHSMLRCAIVSTLVQIVKAMAQESKVLHNFLMPVLALCTDMQQDSNVYLIEDGLALWLACVENATEMTDELMQLFQNMPPLIESTTENLRICLIITQAYVLLSPECFLKVYGDTMLKSCQYMLTDLRPEGVVIIMRYFELCLRAAPQLSCELLKPLISQVMIHVCNMQCKRYEKSCKTFAVYACIISRVLLCSKDTFSQMMREAAQQSGQTEDQFFATLLMSWNKWMPLVSGLGRRKILGLALSSLLTVQSRIVLDEFSGIIRNVVESLNDITKPDETGAPIDIMCCSLSVPSSETDEIFDHETEHDQRMKRLATQDIVHTVVLRDYLLSQLNELKTQIGLEPLQQFLKSLDSEIASMLEEYMNVNGRESHIESHFTDLRIS</sequence>
<dbReference type="PROSITE" id="PS50166">
    <property type="entry name" value="IMPORTIN_B_NT"/>
    <property type="match status" value="1"/>
</dbReference>
<gene>
    <name evidence="6" type="primary">LOC113208962</name>
</gene>
<evidence type="ECO:0000256" key="1">
    <source>
        <dbReference type="ARBA" id="ARBA00004123"/>
    </source>
</evidence>
<dbReference type="InterPro" id="IPR001494">
    <property type="entry name" value="Importin-beta_N"/>
</dbReference>
<dbReference type="GO" id="GO:0031267">
    <property type="term" value="F:small GTPase binding"/>
    <property type="evidence" value="ECO:0007669"/>
    <property type="project" value="InterPro"/>
</dbReference>
<dbReference type="AlphaFoldDB" id="A0A6J1SMR0"/>
<dbReference type="GeneID" id="113208962"/>
<evidence type="ECO:0000313" key="6">
    <source>
        <dbReference type="RefSeq" id="XP_026282041.1"/>
    </source>
</evidence>
<dbReference type="PANTHER" id="PTHR10997:SF7">
    <property type="entry name" value="IMPORTIN-11"/>
    <property type="match status" value="1"/>
</dbReference>